<reference evidence="1 2" key="1">
    <citation type="submission" date="2023-09" db="EMBL/GenBank/DDBJ databases">
        <title>Genomes of two closely related lineages of the louse Polyplax serrata with different host specificities.</title>
        <authorList>
            <person name="Martinu J."/>
            <person name="Tarabai H."/>
            <person name="Stefka J."/>
            <person name="Hypsa V."/>
        </authorList>
    </citation>
    <scope>NUCLEOTIDE SEQUENCE [LARGE SCALE GENOMIC DNA]</scope>
    <source>
        <strain evidence="1">98ZLc_SE</strain>
    </source>
</reference>
<accession>A0ABR1B2V2</accession>
<keyword evidence="2" id="KW-1185">Reference proteome</keyword>
<evidence type="ECO:0000313" key="2">
    <source>
        <dbReference type="Proteomes" id="UP001359485"/>
    </source>
</evidence>
<organism evidence="1 2">
    <name type="scientific">Polyplax serrata</name>
    <name type="common">Common mouse louse</name>
    <dbReference type="NCBI Taxonomy" id="468196"/>
    <lineage>
        <taxon>Eukaryota</taxon>
        <taxon>Metazoa</taxon>
        <taxon>Ecdysozoa</taxon>
        <taxon>Arthropoda</taxon>
        <taxon>Hexapoda</taxon>
        <taxon>Insecta</taxon>
        <taxon>Pterygota</taxon>
        <taxon>Neoptera</taxon>
        <taxon>Paraneoptera</taxon>
        <taxon>Psocodea</taxon>
        <taxon>Troctomorpha</taxon>
        <taxon>Phthiraptera</taxon>
        <taxon>Anoplura</taxon>
        <taxon>Polyplacidae</taxon>
        <taxon>Polyplax</taxon>
    </lineage>
</organism>
<dbReference type="Proteomes" id="UP001359485">
    <property type="component" value="Unassembled WGS sequence"/>
</dbReference>
<comment type="caution">
    <text evidence="1">The sequence shown here is derived from an EMBL/GenBank/DDBJ whole genome shotgun (WGS) entry which is preliminary data.</text>
</comment>
<gene>
    <name evidence="1" type="ORF">RUM44_003823</name>
</gene>
<dbReference type="EMBL" id="JAWJWF010000004">
    <property type="protein sequence ID" value="KAK6633222.1"/>
    <property type="molecule type" value="Genomic_DNA"/>
</dbReference>
<sequence length="292" mass="33574">MCGLELLFLVSGKMKKIFKVFTKPKKRTDNFQNIHEDYANDTPKTFGYFQFDANISKIDKKTFSETPETYNSRETEQYAKDSDHIRASLMLSETVPCNNTSLVTNTSQTTAQDKFTCSGTQRKVTGKKFHTTSGYNDTIPESKIEKSQQENKMKTSVHIININNSKYFHIGPKTTIDVRTSGKENHKLLGADELCSPDDLENLLDNEEKLTECHLKTIAFNYKDEWKQFAIHLGLPQDFIHDTDRREGYKKDGTNFVSEIWYVSKGAIYLRNQRIIRKAPVCIFVVYPCVSS</sequence>
<name>A0ABR1B2V2_POLSC</name>
<protein>
    <submittedName>
        <fullName evidence="1">Uncharacterized protein</fullName>
    </submittedName>
</protein>
<evidence type="ECO:0000313" key="1">
    <source>
        <dbReference type="EMBL" id="KAK6633222.1"/>
    </source>
</evidence>
<proteinExistence type="predicted"/>